<sequence length="123" mass="13151">MIQLTRACCYLLGLTSVISGCTSVPQETHADIPLVHDSISYSRSSDKAKNVPDSGSPSSGTVQIGGQAYVVLGTYISASGNQCRRLNQSSAASNVQAHRALCNRNGQWQLLEPLVSSPDKQDW</sequence>
<dbReference type="EMBL" id="BMXP01000001">
    <property type="protein sequence ID" value="GGW72826.1"/>
    <property type="molecule type" value="Genomic_DNA"/>
</dbReference>
<dbReference type="RefSeq" id="WP_189403076.1">
    <property type="nucleotide sequence ID" value="NZ_BMXP01000001.1"/>
</dbReference>
<dbReference type="PROSITE" id="PS51257">
    <property type="entry name" value="PROKAR_LIPOPROTEIN"/>
    <property type="match status" value="1"/>
</dbReference>
<reference evidence="2" key="1">
    <citation type="journal article" date="2014" name="Int. J. Syst. Evol. Microbiol.">
        <title>Complete genome sequence of Corynebacterium casei LMG S-19264T (=DSM 44701T), isolated from a smear-ripened cheese.</title>
        <authorList>
            <consortium name="US DOE Joint Genome Institute (JGI-PGF)"/>
            <person name="Walter F."/>
            <person name="Albersmeier A."/>
            <person name="Kalinowski J."/>
            <person name="Ruckert C."/>
        </authorList>
    </citation>
    <scope>NUCLEOTIDE SEQUENCE</scope>
    <source>
        <strain evidence="2">KCTC 22164</strain>
    </source>
</reference>
<dbReference type="Proteomes" id="UP000631300">
    <property type="component" value="Unassembled WGS sequence"/>
</dbReference>
<reference evidence="2" key="2">
    <citation type="submission" date="2020-09" db="EMBL/GenBank/DDBJ databases">
        <authorList>
            <person name="Sun Q."/>
            <person name="Kim S."/>
        </authorList>
    </citation>
    <scope>NUCLEOTIDE SEQUENCE</scope>
    <source>
        <strain evidence="2">KCTC 22164</strain>
    </source>
</reference>
<accession>A0A918JBU7</accession>
<protein>
    <submittedName>
        <fullName evidence="2">Uncharacterized protein</fullName>
    </submittedName>
</protein>
<evidence type="ECO:0000256" key="1">
    <source>
        <dbReference type="SAM" id="MobiDB-lite"/>
    </source>
</evidence>
<gene>
    <name evidence="2" type="ORF">GCM10007391_00410</name>
</gene>
<dbReference type="AlphaFoldDB" id="A0A918JBU7"/>
<keyword evidence="3" id="KW-1185">Reference proteome</keyword>
<name>A0A918JBU7_9ALTE</name>
<evidence type="ECO:0000313" key="2">
    <source>
        <dbReference type="EMBL" id="GGW72826.1"/>
    </source>
</evidence>
<feature type="compositionally biased region" description="Polar residues" evidence="1">
    <location>
        <begin position="53"/>
        <end position="63"/>
    </location>
</feature>
<feature type="region of interest" description="Disordered" evidence="1">
    <location>
        <begin position="43"/>
        <end position="63"/>
    </location>
</feature>
<proteinExistence type="predicted"/>
<comment type="caution">
    <text evidence="2">The sequence shown here is derived from an EMBL/GenBank/DDBJ whole genome shotgun (WGS) entry which is preliminary data.</text>
</comment>
<evidence type="ECO:0000313" key="3">
    <source>
        <dbReference type="Proteomes" id="UP000631300"/>
    </source>
</evidence>
<organism evidence="2 3">
    <name type="scientific">Alteromonas halophila</name>
    <dbReference type="NCBI Taxonomy" id="516698"/>
    <lineage>
        <taxon>Bacteria</taxon>
        <taxon>Pseudomonadati</taxon>
        <taxon>Pseudomonadota</taxon>
        <taxon>Gammaproteobacteria</taxon>
        <taxon>Alteromonadales</taxon>
        <taxon>Alteromonadaceae</taxon>
        <taxon>Alteromonas/Salinimonas group</taxon>
        <taxon>Alteromonas</taxon>
    </lineage>
</organism>